<proteinExistence type="predicted"/>
<dbReference type="Proteomes" id="UP001163731">
    <property type="component" value="Unassembled WGS sequence"/>
</dbReference>
<sequence length="245" mass="27146">MDKFWLERTELLIKEEGINILNNATVLVVGLGGVGSFAAEFLARAGIGKMTIVDGDTVDITNINRQLPALHSTVGKHKVEVVAERLMDINPKLELTKINEFLNPERMAEVLDSGKFDYILDCIDSITPKVSLIIAAKRRKIKIVSSMGAGGKSDPSKVMVRDIHKTAECHLAKQVRKRLKKEKIDKGIRCVFSSEIQDEDSLKMTDGSNYKRSFYGTISFIPAIFGLYAAAEVINHLVKKADAEL</sequence>
<evidence type="ECO:0000259" key="2">
    <source>
        <dbReference type="Pfam" id="PF00899"/>
    </source>
</evidence>
<dbReference type="InterPro" id="IPR000594">
    <property type="entry name" value="ThiF_NAD_FAD-bd"/>
</dbReference>
<evidence type="ECO:0000256" key="1">
    <source>
        <dbReference type="SAM" id="Phobius"/>
    </source>
</evidence>
<organism evidence="3 4">
    <name type="scientific">Chryseobacterium kimseyorum</name>
    <dbReference type="NCBI Taxonomy" id="2984028"/>
    <lineage>
        <taxon>Bacteria</taxon>
        <taxon>Pseudomonadati</taxon>
        <taxon>Bacteroidota</taxon>
        <taxon>Flavobacteriia</taxon>
        <taxon>Flavobacteriales</taxon>
        <taxon>Weeksellaceae</taxon>
        <taxon>Chryseobacterium group</taxon>
        <taxon>Chryseobacterium</taxon>
    </lineage>
</organism>
<dbReference type="CDD" id="cd00755">
    <property type="entry name" value="YgdL_like"/>
    <property type="match status" value="1"/>
</dbReference>
<gene>
    <name evidence="3" type="ORF">OMO38_12630</name>
</gene>
<keyword evidence="1" id="KW-0812">Transmembrane</keyword>
<evidence type="ECO:0000313" key="3">
    <source>
        <dbReference type="EMBL" id="MCW3169367.1"/>
    </source>
</evidence>
<dbReference type="SUPFAM" id="SSF69572">
    <property type="entry name" value="Activating enzymes of the ubiquitin-like proteins"/>
    <property type="match status" value="1"/>
</dbReference>
<dbReference type="Gene3D" id="3.40.50.720">
    <property type="entry name" value="NAD(P)-binding Rossmann-like Domain"/>
    <property type="match status" value="1"/>
</dbReference>
<keyword evidence="1" id="KW-1133">Transmembrane helix</keyword>
<feature type="transmembrane region" description="Helical" evidence="1">
    <location>
        <begin position="20"/>
        <end position="43"/>
    </location>
</feature>
<keyword evidence="4" id="KW-1185">Reference proteome</keyword>
<keyword evidence="1" id="KW-0472">Membrane</keyword>
<dbReference type="InterPro" id="IPR045886">
    <property type="entry name" value="ThiF/MoeB/HesA"/>
</dbReference>
<reference evidence="3" key="1">
    <citation type="submission" date="2022-10" db="EMBL/GenBank/DDBJ databases">
        <title>Chryseobacterium babae sp. nov. isolated from the gut of the beetle Oryctes rhinoceros, and Chryseobacterium kimseyorum sp. nov., isolated from a stick insect rearing cage.</title>
        <authorList>
            <person name="Shelomi M."/>
            <person name="Han C.-J."/>
            <person name="Chen W.-M."/>
            <person name="Chen H.-K."/>
            <person name="Liaw S.-J."/>
            <person name="Muhle E."/>
            <person name="Clermont D."/>
        </authorList>
    </citation>
    <scope>NUCLEOTIDE SEQUENCE</scope>
    <source>
        <strain evidence="3">09-1422</strain>
    </source>
</reference>
<dbReference type="Pfam" id="PF00899">
    <property type="entry name" value="ThiF"/>
    <property type="match status" value="1"/>
</dbReference>
<accession>A0ABT3I006</accession>
<comment type="caution">
    <text evidence="3">The sequence shown here is derived from an EMBL/GenBank/DDBJ whole genome shotgun (WGS) entry which is preliminary data.</text>
</comment>
<dbReference type="EMBL" id="JAPDHW010000008">
    <property type="protein sequence ID" value="MCW3169367.1"/>
    <property type="molecule type" value="Genomic_DNA"/>
</dbReference>
<dbReference type="RefSeq" id="WP_264750539.1">
    <property type="nucleotide sequence ID" value="NZ_JAPDHW010000008.1"/>
</dbReference>
<name>A0ABT3I006_9FLAO</name>
<feature type="domain" description="THIF-type NAD/FAD binding fold" evidence="2">
    <location>
        <begin position="12"/>
        <end position="241"/>
    </location>
</feature>
<dbReference type="PANTHER" id="PTHR43267:SF1">
    <property type="entry name" value="TRNA THREONYLCARBAMOYLADENOSINE DEHYDRATASE"/>
    <property type="match status" value="1"/>
</dbReference>
<dbReference type="PANTHER" id="PTHR43267">
    <property type="entry name" value="TRNA THREONYLCARBAMOYLADENOSINE DEHYDRATASE"/>
    <property type="match status" value="1"/>
</dbReference>
<feature type="transmembrane region" description="Helical" evidence="1">
    <location>
        <begin position="213"/>
        <end position="231"/>
    </location>
</feature>
<protein>
    <submittedName>
        <fullName evidence="3">tRNA threonylcarbamoyladenosine dehydratase</fullName>
    </submittedName>
</protein>
<dbReference type="InterPro" id="IPR035985">
    <property type="entry name" value="Ubiquitin-activating_enz"/>
</dbReference>
<evidence type="ECO:0000313" key="4">
    <source>
        <dbReference type="Proteomes" id="UP001163731"/>
    </source>
</evidence>